<dbReference type="AlphaFoldDB" id="A0A226QRA0"/>
<keyword evidence="3" id="KW-1185">Reference proteome</keyword>
<dbReference type="PROSITE" id="PS51257">
    <property type="entry name" value="PROKAR_LIPOPROTEIN"/>
    <property type="match status" value="1"/>
</dbReference>
<sequence>MQFTWKPFITAIMAIALVSGCGTKETNEVKQPNPSNKDTTQTETTQSDNTGKSETSQSSSKNENSASENGGATNEENKQQSNTEENKQQTNAEENKQQEEARPSEMQLSYMVDGKEVKETASLKTSDNQGFSLYVLKGWELEAEEPHSDLLLRDNSFVRIRLLHEEGNKIDYVKLAEEHAQAVSSDAARQDSANLPESLKGAAWYTAQSENMTVHVIATSSPVPMLVMIQTPKDKEELAPALAMIETIRKTDSAKQDKEAANPNESVSSSN</sequence>
<accession>A0A226QRA0</accession>
<feature type="compositionally biased region" description="Basic and acidic residues" evidence="1">
    <location>
        <begin position="93"/>
        <end position="103"/>
    </location>
</feature>
<comment type="caution">
    <text evidence="2">The sequence shown here is derived from an EMBL/GenBank/DDBJ whole genome shotgun (WGS) entry which is preliminary data.</text>
</comment>
<evidence type="ECO:0008006" key="4">
    <source>
        <dbReference type="Google" id="ProtNLM"/>
    </source>
</evidence>
<name>A0A226QRA0_9BACL</name>
<feature type="compositionally biased region" description="Polar residues" evidence="1">
    <location>
        <begin position="79"/>
        <end position="92"/>
    </location>
</feature>
<evidence type="ECO:0000256" key="1">
    <source>
        <dbReference type="SAM" id="MobiDB-lite"/>
    </source>
</evidence>
<evidence type="ECO:0000313" key="2">
    <source>
        <dbReference type="EMBL" id="OXB93909.1"/>
    </source>
</evidence>
<dbReference type="EMBL" id="NDYL01000001">
    <property type="protein sequence ID" value="OXB93909.1"/>
    <property type="molecule type" value="Genomic_DNA"/>
</dbReference>
<feature type="region of interest" description="Disordered" evidence="1">
    <location>
        <begin position="25"/>
        <end position="106"/>
    </location>
</feature>
<evidence type="ECO:0000313" key="3">
    <source>
        <dbReference type="Proteomes" id="UP000198394"/>
    </source>
</evidence>
<organism evidence="2 3">
    <name type="scientific">Parageobacillus galactosidasius</name>
    <dbReference type="NCBI Taxonomy" id="883812"/>
    <lineage>
        <taxon>Bacteria</taxon>
        <taxon>Bacillati</taxon>
        <taxon>Bacillota</taxon>
        <taxon>Bacilli</taxon>
        <taxon>Bacillales</taxon>
        <taxon>Anoxybacillaceae</taxon>
        <taxon>Parageobacillus</taxon>
    </lineage>
</organism>
<feature type="compositionally biased region" description="Basic and acidic residues" evidence="1">
    <location>
        <begin position="249"/>
        <end position="260"/>
    </location>
</feature>
<gene>
    <name evidence="2" type="ORF">B9L23_03100</name>
</gene>
<proteinExistence type="predicted"/>
<reference evidence="2 3" key="1">
    <citation type="submission" date="2017-04" db="EMBL/GenBank/DDBJ databases">
        <title>The genome sequence of Parageobacillus galactosidasius DSM 18751.</title>
        <authorList>
            <person name="Ramaloko W.T."/>
            <person name="Koen N."/>
            <person name="Polliack S."/>
            <person name="Aliyu H."/>
            <person name="Lebre P."/>
            <person name="Mohr T."/>
            <person name="Oswald F."/>
            <person name="Zwick M."/>
            <person name="Neumann A."/>
            <person name="Syldatk C."/>
            <person name="Cowan D."/>
            <person name="De Maayer P."/>
        </authorList>
    </citation>
    <scope>NUCLEOTIDE SEQUENCE [LARGE SCALE GENOMIC DNA]</scope>
    <source>
        <strain evidence="2 3">DSM 18751</strain>
    </source>
</reference>
<feature type="region of interest" description="Disordered" evidence="1">
    <location>
        <begin position="249"/>
        <end position="271"/>
    </location>
</feature>
<dbReference type="Proteomes" id="UP000198394">
    <property type="component" value="Unassembled WGS sequence"/>
</dbReference>
<dbReference type="RefSeq" id="WP_081189050.1">
    <property type="nucleotide sequence ID" value="NZ_NDYL01000001.1"/>
</dbReference>
<feature type="compositionally biased region" description="Low complexity" evidence="1">
    <location>
        <begin position="35"/>
        <end position="71"/>
    </location>
</feature>
<protein>
    <recommendedName>
        <fullName evidence="4">Lipoprotein</fullName>
    </recommendedName>
</protein>